<accession>A0AAV4N046</accession>
<dbReference type="EMBL" id="BPLR01002710">
    <property type="protein sequence ID" value="GIX77021.1"/>
    <property type="molecule type" value="Genomic_DNA"/>
</dbReference>
<organism evidence="1 2">
    <name type="scientific">Caerostris extrusa</name>
    <name type="common">Bark spider</name>
    <name type="synonym">Caerostris bankana</name>
    <dbReference type="NCBI Taxonomy" id="172846"/>
    <lineage>
        <taxon>Eukaryota</taxon>
        <taxon>Metazoa</taxon>
        <taxon>Ecdysozoa</taxon>
        <taxon>Arthropoda</taxon>
        <taxon>Chelicerata</taxon>
        <taxon>Arachnida</taxon>
        <taxon>Araneae</taxon>
        <taxon>Araneomorphae</taxon>
        <taxon>Entelegynae</taxon>
        <taxon>Araneoidea</taxon>
        <taxon>Araneidae</taxon>
        <taxon>Caerostris</taxon>
    </lineage>
</organism>
<sequence>MSLMRSEIVPLIDGDHRGVSDSTVCGSTKILQKPRQPHLRRNTLESFCSFQSFSFPSLGYIPTFSLADKKSTVIKSVTDAGSLEVPYLRIVEEEEKKKKKKEGLSLRYLR</sequence>
<keyword evidence="2" id="KW-1185">Reference proteome</keyword>
<comment type="caution">
    <text evidence="1">The sequence shown here is derived from an EMBL/GenBank/DDBJ whole genome shotgun (WGS) entry which is preliminary data.</text>
</comment>
<evidence type="ECO:0000313" key="2">
    <source>
        <dbReference type="Proteomes" id="UP001054945"/>
    </source>
</evidence>
<name>A0AAV4N046_CAEEX</name>
<gene>
    <name evidence="1" type="ORF">CEXT_156831</name>
</gene>
<proteinExistence type="predicted"/>
<dbReference type="AlphaFoldDB" id="A0AAV4N046"/>
<evidence type="ECO:0000313" key="1">
    <source>
        <dbReference type="EMBL" id="GIX77021.1"/>
    </source>
</evidence>
<protein>
    <submittedName>
        <fullName evidence="1">Uncharacterized protein</fullName>
    </submittedName>
</protein>
<reference evidence="1 2" key="1">
    <citation type="submission" date="2021-06" db="EMBL/GenBank/DDBJ databases">
        <title>Caerostris extrusa draft genome.</title>
        <authorList>
            <person name="Kono N."/>
            <person name="Arakawa K."/>
        </authorList>
    </citation>
    <scope>NUCLEOTIDE SEQUENCE [LARGE SCALE GENOMIC DNA]</scope>
</reference>
<dbReference type="Proteomes" id="UP001054945">
    <property type="component" value="Unassembled WGS sequence"/>
</dbReference>